<keyword evidence="4" id="KW-0813">Transport</keyword>
<name>A0A6J6MNN1_9ZZZZ</name>
<keyword evidence="7 14" id="KW-0812">Transmembrane</keyword>
<gene>
    <name evidence="16" type="ORF">UFOPK2342_00635</name>
    <name evidence="17" type="ORF">UFOPK3266_00604</name>
</gene>
<dbReference type="AlphaFoldDB" id="A0A6J6MNN1"/>
<dbReference type="PROSITE" id="PS50857">
    <property type="entry name" value="COX2_CUA"/>
    <property type="match status" value="1"/>
</dbReference>
<keyword evidence="9" id="KW-1278">Translocase</keyword>
<keyword evidence="12" id="KW-0186">Copper</keyword>
<evidence type="ECO:0000256" key="9">
    <source>
        <dbReference type="ARBA" id="ARBA00022967"/>
    </source>
</evidence>
<keyword evidence="10" id="KW-0249">Electron transport</keyword>
<keyword evidence="11 14" id="KW-1133">Transmembrane helix</keyword>
<dbReference type="InterPro" id="IPR036257">
    <property type="entry name" value="Cyt_c_oxidase_su2_TM_sf"/>
</dbReference>
<keyword evidence="5" id="KW-1003">Cell membrane</keyword>
<evidence type="ECO:0000256" key="13">
    <source>
        <dbReference type="ARBA" id="ARBA00023136"/>
    </source>
</evidence>
<feature type="transmembrane region" description="Helical" evidence="14">
    <location>
        <begin position="92"/>
        <end position="110"/>
    </location>
</feature>
<evidence type="ECO:0000256" key="1">
    <source>
        <dbReference type="ARBA" id="ARBA00004651"/>
    </source>
</evidence>
<dbReference type="EMBL" id="CAFBAA010000011">
    <property type="protein sequence ID" value="CAB4842327.1"/>
    <property type="molecule type" value="Genomic_DNA"/>
</dbReference>
<dbReference type="GO" id="GO:0005507">
    <property type="term" value="F:copper ion binding"/>
    <property type="evidence" value="ECO:0007669"/>
    <property type="project" value="InterPro"/>
</dbReference>
<dbReference type="InterPro" id="IPR045187">
    <property type="entry name" value="CcO_II"/>
</dbReference>
<evidence type="ECO:0000256" key="3">
    <source>
        <dbReference type="ARBA" id="ARBA00012949"/>
    </source>
</evidence>
<dbReference type="InterPro" id="IPR002429">
    <property type="entry name" value="CcO_II-like_C"/>
</dbReference>
<dbReference type="GO" id="GO:0042773">
    <property type="term" value="P:ATP synthesis coupled electron transport"/>
    <property type="evidence" value="ECO:0007669"/>
    <property type="project" value="TreeGrafter"/>
</dbReference>
<dbReference type="PANTHER" id="PTHR22888">
    <property type="entry name" value="CYTOCHROME C OXIDASE, SUBUNIT II"/>
    <property type="match status" value="1"/>
</dbReference>
<dbReference type="Gene3D" id="2.60.40.420">
    <property type="entry name" value="Cupredoxins - blue copper proteins"/>
    <property type="match status" value="1"/>
</dbReference>
<evidence type="ECO:0000256" key="8">
    <source>
        <dbReference type="ARBA" id="ARBA00022723"/>
    </source>
</evidence>
<dbReference type="EC" id="7.1.1.9" evidence="3"/>
<dbReference type="GO" id="GO:0004129">
    <property type="term" value="F:cytochrome-c oxidase activity"/>
    <property type="evidence" value="ECO:0007669"/>
    <property type="project" value="UniProtKB-EC"/>
</dbReference>
<dbReference type="InterPro" id="IPR001505">
    <property type="entry name" value="Copper_CuA"/>
</dbReference>
<evidence type="ECO:0000313" key="16">
    <source>
        <dbReference type="EMBL" id="CAB4674023.1"/>
    </source>
</evidence>
<evidence type="ECO:0000256" key="12">
    <source>
        <dbReference type="ARBA" id="ARBA00023008"/>
    </source>
</evidence>
<evidence type="ECO:0000256" key="10">
    <source>
        <dbReference type="ARBA" id="ARBA00022982"/>
    </source>
</evidence>
<accession>A0A6J6MNN1</accession>
<evidence type="ECO:0000256" key="11">
    <source>
        <dbReference type="ARBA" id="ARBA00022989"/>
    </source>
</evidence>
<keyword evidence="6" id="KW-0679">Respiratory chain</keyword>
<feature type="transmembrane region" description="Helical" evidence="14">
    <location>
        <begin position="49"/>
        <end position="71"/>
    </location>
</feature>
<organism evidence="16">
    <name type="scientific">freshwater metagenome</name>
    <dbReference type="NCBI Taxonomy" id="449393"/>
    <lineage>
        <taxon>unclassified sequences</taxon>
        <taxon>metagenomes</taxon>
        <taxon>ecological metagenomes</taxon>
    </lineage>
</organism>
<dbReference type="FunFam" id="1.10.287.90:FF:000003">
    <property type="entry name" value="Cytochrome C oxidase subunit II"/>
    <property type="match status" value="1"/>
</dbReference>
<dbReference type="Gene3D" id="1.10.287.90">
    <property type="match status" value="1"/>
</dbReference>
<reference evidence="16" key="1">
    <citation type="submission" date="2020-05" db="EMBL/GenBank/DDBJ databases">
        <authorList>
            <person name="Chiriac C."/>
            <person name="Salcher M."/>
            <person name="Ghai R."/>
            <person name="Kavagutti S V."/>
        </authorList>
    </citation>
    <scope>NUCLEOTIDE SEQUENCE</scope>
</reference>
<evidence type="ECO:0000256" key="14">
    <source>
        <dbReference type="SAM" id="Phobius"/>
    </source>
</evidence>
<evidence type="ECO:0000256" key="2">
    <source>
        <dbReference type="ARBA" id="ARBA00007866"/>
    </source>
</evidence>
<protein>
    <recommendedName>
        <fullName evidence="3">cytochrome-c oxidase</fullName>
        <ecNumber evidence="3">7.1.1.9</ecNumber>
    </recommendedName>
</protein>
<dbReference type="SUPFAM" id="SSF81464">
    <property type="entry name" value="Cytochrome c oxidase subunit II-like, transmembrane region"/>
    <property type="match status" value="1"/>
</dbReference>
<dbReference type="Pfam" id="PF00116">
    <property type="entry name" value="COX2"/>
    <property type="match status" value="1"/>
</dbReference>
<dbReference type="CDD" id="cd13919">
    <property type="entry name" value="CuRO_HCO_II_like_5"/>
    <property type="match status" value="1"/>
</dbReference>
<feature type="domain" description="Cytochrome oxidase subunit II copper A binding" evidence="15">
    <location>
        <begin position="124"/>
        <end position="244"/>
    </location>
</feature>
<comment type="similarity">
    <text evidence="2">Belongs to the cytochrome c oxidase subunit 2 family.</text>
</comment>
<evidence type="ECO:0000256" key="6">
    <source>
        <dbReference type="ARBA" id="ARBA00022660"/>
    </source>
</evidence>
<dbReference type="InterPro" id="IPR008972">
    <property type="entry name" value="Cupredoxin"/>
</dbReference>
<dbReference type="EMBL" id="CAEZXB010000008">
    <property type="protein sequence ID" value="CAB4674023.1"/>
    <property type="molecule type" value="Genomic_DNA"/>
</dbReference>
<keyword evidence="8" id="KW-0479">Metal-binding</keyword>
<dbReference type="PROSITE" id="PS51257">
    <property type="entry name" value="PROKAR_LIPOPROTEIN"/>
    <property type="match status" value="1"/>
</dbReference>
<evidence type="ECO:0000256" key="4">
    <source>
        <dbReference type="ARBA" id="ARBA00022448"/>
    </source>
</evidence>
<dbReference type="SUPFAM" id="SSF49503">
    <property type="entry name" value="Cupredoxins"/>
    <property type="match status" value="1"/>
</dbReference>
<dbReference type="PRINTS" id="PR01166">
    <property type="entry name" value="CYCOXIDASEII"/>
</dbReference>
<sequence length="250" mass="27807">MRNRSRSLAALLVAPLVLVLSSCSASELPRLGLPEAVTDNGHRTLSLWQGSWVAALVVGAFVWGLIIWSVIFHRRRGEHIPAQTKYNVPIEILYTVVPFLIVAVLFYFTARDESAITKISPKGTAVHVIHVNGIRWSWQFTYEDLPANTVVTGTPEHAPTLYLPLGERVRFDLTTTDVNHSFWVPSFLMKMDMIAGRTNQFEVTPEKLGTYAGKCAELCGRDHSLMLFNVKVVPAAEYMQIVNTLKGSAA</sequence>
<keyword evidence="13 14" id="KW-0472">Membrane</keyword>
<evidence type="ECO:0000256" key="5">
    <source>
        <dbReference type="ARBA" id="ARBA00022475"/>
    </source>
</evidence>
<dbReference type="GO" id="GO:0016491">
    <property type="term" value="F:oxidoreductase activity"/>
    <property type="evidence" value="ECO:0007669"/>
    <property type="project" value="InterPro"/>
</dbReference>
<dbReference type="PANTHER" id="PTHR22888:SF9">
    <property type="entry name" value="CYTOCHROME C OXIDASE SUBUNIT 2"/>
    <property type="match status" value="1"/>
</dbReference>
<dbReference type="PROSITE" id="PS00078">
    <property type="entry name" value="COX2"/>
    <property type="match status" value="1"/>
</dbReference>
<evidence type="ECO:0000256" key="7">
    <source>
        <dbReference type="ARBA" id="ARBA00022692"/>
    </source>
</evidence>
<evidence type="ECO:0000313" key="17">
    <source>
        <dbReference type="EMBL" id="CAB4842327.1"/>
    </source>
</evidence>
<dbReference type="InterPro" id="IPR014222">
    <property type="entry name" value="Cyt_c_oxidase_su2"/>
</dbReference>
<dbReference type="NCBIfam" id="TIGR02866">
    <property type="entry name" value="CoxB"/>
    <property type="match status" value="1"/>
</dbReference>
<proteinExistence type="inferred from homology"/>
<evidence type="ECO:0000259" key="15">
    <source>
        <dbReference type="PROSITE" id="PS50857"/>
    </source>
</evidence>
<comment type="subcellular location">
    <subcellularLocation>
        <location evidence="1">Cell membrane</location>
        <topology evidence="1">Multi-pass membrane protein</topology>
    </subcellularLocation>
</comment>
<dbReference type="GO" id="GO:0005886">
    <property type="term" value="C:plasma membrane"/>
    <property type="evidence" value="ECO:0007669"/>
    <property type="project" value="UniProtKB-SubCell"/>
</dbReference>